<evidence type="ECO:0000259" key="1">
    <source>
        <dbReference type="Pfam" id="PF23494"/>
    </source>
</evidence>
<dbReference type="Pfam" id="PF23494">
    <property type="entry name" value="bPH_10"/>
    <property type="match status" value="1"/>
</dbReference>
<sequence>MDDKVESLHKEEISAIFIDNNELTILSKSGHELYRTTTDIRVETMSRFNSVPKITESGSC</sequence>
<proteinExistence type="predicted"/>
<protein>
    <recommendedName>
        <fullName evidence="1">YqeB PH domain-containing protein</fullName>
    </recommendedName>
</protein>
<evidence type="ECO:0000313" key="2">
    <source>
        <dbReference type="EMBL" id="MDQ0268423.1"/>
    </source>
</evidence>
<accession>A0ABU0AAZ6</accession>
<keyword evidence="3" id="KW-1185">Reference proteome</keyword>
<reference evidence="2 3" key="1">
    <citation type="submission" date="2023-07" db="EMBL/GenBank/DDBJ databases">
        <title>Genomic Encyclopedia of Type Strains, Phase IV (KMG-IV): sequencing the most valuable type-strain genomes for metagenomic binning, comparative biology and taxonomic classification.</title>
        <authorList>
            <person name="Goeker M."/>
        </authorList>
    </citation>
    <scope>NUCLEOTIDE SEQUENCE [LARGE SCALE GENOMIC DNA]</scope>
    <source>
        <strain evidence="2 3">DSM 23494</strain>
    </source>
</reference>
<evidence type="ECO:0000313" key="3">
    <source>
        <dbReference type="Proteomes" id="UP001238088"/>
    </source>
</evidence>
<name>A0ABU0AAZ6_9BACI</name>
<gene>
    <name evidence="2" type="ORF">J2S17_000292</name>
</gene>
<comment type="caution">
    <text evidence="2">The sequence shown here is derived from an EMBL/GenBank/DDBJ whole genome shotgun (WGS) entry which is preliminary data.</text>
</comment>
<feature type="domain" description="YqeB PH" evidence="1">
    <location>
        <begin position="2"/>
        <end position="45"/>
    </location>
</feature>
<dbReference type="EMBL" id="JAUSUB010000001">
    <property type="protein sequence ID" value="MDQ0268423.1"/>
    <property type="molecule type" value="Genomic_DNA"/>
</dbReference>
<dbReference type="Proteomes" id="UP001238088">
    <property type="component" value="Unassembled WGS sequence"/>
</dbReference>
<organism evidence="2 3">
    <name type="scientific">Cytobacillus purgationiresistens</name>
    <dbReference type="NCBI Taxonomy" id="863449"/>
    <lineage>
        <taxon>Bacteria</taxon>
        <taxon>Bacillati</taxon>
        <taxon>Bacillota</taxon>
        <taxon>Bacilli</taxon>
        <taxon>Bacillales</taxon>
        <taxon>Bacillaceae</taxon>
        <taxon>Cytobacillus</taxon>
    </lineage>
</organism>
<dbReference type="InterPro" id="IPR057798">
    <property type="entry name" value="PH_YqeB"/>
</dbReference>